<protein>
    <submittedName>
        <fullName evidence="2">Uncharacterized protein</fullName>
    </submittedName>
</protein>
<dbReference type="Proteomes" id="UP000000554">
    <property type="component" value="Chromosome"/>
</dbReference>
<organism evidence="2 3">
    <name type="scientific">Halobacterium salinarum (strain ATCC 700922 / JCM 11081 / NRC-1)</name>
    <name type="common">Halobacterium halobium</name>
    <dbReference type="NCBI Taxonomy" id="64091"/>
    <lineage>
        <taxon>Archaea</taxon>
        <taxon>Methanobacteriati</taxon>
        <taxon>Methanobacteriota</taxon>
        <taxon>Stenosarchaea group</taxon>
        <taxon>Halobacteria</taxon>
        <taxon>Halobacteriales</taxon>
        <taxon>Halobacteriaceae</taxon>
        <taxon>Halobacterium</taxon>
        <taxon>Halobacterium salinarum NRC-34001</taxon>
    </lineage>
</organism>
<evidence type="ECO:0000256" key="1">
    <source>
        <dbReference type="SAM" id="MobiDB-lite"/>
    </source>
</evidence>
<keyword evidence="3" id="KW-1185">Reference proteome</keyword>
<evidence type="ECO:0000313" key="3">
    <source>
        <dbReference type="Proteomes" id="UP000000554"/>
    </source>
</evidence>
<dbReference type="PaxDb" id="64091-VNG_0187H"/>
<dbReference type="STRING" id="64091.VNG_0187H"/>
<feature type="region of interest" description="Disordered" evidence="1">
    <location>
        <begin position="1"/>
        <end position="25"/>
    </location>
</feature>
<dbReference type="InParanoid" id="Q9HSK4"/>
<dbReference type="InterPro" id="IPR055521">
    <property type="entry name" value="DUF7095"/>
</dbReference>
<accession>Q9HSK4</accession>
<reference evidence="2 3" key="1">
    <citation type="journal article" date="2000" name="Proc. Natl. Acad. Sci. U.S.A.">
        <title>Genome sequence of Halobacterium species NRC-1.</title>
        <authorList>
            <person name="Ng W.V."/>
            <person name="Kennedy S.P."/>
            <person name="Mahairas G.G."/>
            <person name="Berquist B."/>
            <person name="Pan M."/>
            <person name="Shukla H.D."/>
            <person name="Lasky S.R."/>
            <person name="Baliga N.S."/>
            <person name="Thorsson V."/>
            <person name="Sbrogna J."/>
            <person name="Swartzell S."/>
            <person name="Weir D."/>
            <person name="Hall J."/>
            <person name="Dahl T.A."/>
            <person name="Welti R."/>
            <person name="Goo Y.A."/>
            <person name="Leithauser B."/>
            <person name="Keller K."/>
            <person name="Cruz R."/>
            <person name="Danson M.J."/>
            <person name="Hough D.W."/>
            <person name="Maddocks D.G."/>
            <person name="Jablonski P.E."/>
            <person name="Krebs M.P."/>
            <person name="Angevine C.M."/>
            <person name="Dale H."/>
            <person name="Isenbarger T.A."/>
            <person name="Peck R.F."/>
            <person name="Pohlschroder M."/>
            <person name="Spudich J.L."/>
            <person name="Jung K.W."/>
            <person name="Alam M."/>
            <person name="Freitas T."/>
            <person name="Hou S."/>
            <person name="Daniels C.J."/>
            <person name="Dennis P.P."/>
            <person name="Omer A.D."/>
            <person name="Ebhardt H."/>
            <person name="Lowe T.M."/>
            <person name="Liang P."/>
            <person name="Riley M."/>
            <person name="Hood L."/>
            <person name="DasSarma S."/>
        </authorList>
    </citation>
    <scope>NUCLEOTIDE SEQUENCE [LARGE SCALE GENOMIC DNA]</scope>
    <source>
        <strain evidence="3">ATCC 700922 / JCM 11081 / NRC-1</strain>
    </source>
</reference>
<dbReference type="PIR" id="D84179">
    <property type="entry name" value="D84179"/>
</dbReference>
<gene>
    <name evidence="2" type="ordered locus">VNG_0187H</name>
</gene>
<dbReference type="PATRIC" id="fig|64091.14.peg.137"/>
<dbReference type="HOGENOM" id="CLU_1269885_0_0_2"/>
<evidence type="ECO:0000313" key="2">
    <source>
        <dbReference type="EMBL" id="AAG18800.1"/>
    </source>
</evidence>
<sequence>MAGALPTKLPGCGRQSASRNGFSRATGIQGMDREAAVDRVEALLDTVIDEEMPVPVREVWAYGDVALGLDPVDRLDVYLTKDVLLRGDDADRADEFEREYGVAGVGKTVRASWADAHPEHVRANDSGHVAPERCLGAHLVGDDEPIHLEVCNAGFEDNVTQRLEGALATETYEHVLDPRGVCVYADGRRGTDAMAKLRAGELVFPTLAEALEMLGADEADAELAADAVDARRDRATGATVRGDVV</sequence>
<dbReference type="KEGG" id="hal:VNG_0187H"/>
<name>Q9HSK4_HALSA</name>
<dbReference type="AlphaFoldDB" id="Q9HSK4"/>
<dbReference type="EMBL" id="AE004437">
    <property type="protein sequence ID" value="AAG18800.1"/>
    <property type="molecule type" value="Genomic_DNA"/>
</dbReference>
<proteinExistence type="predicted"/>
<dbReference type="Pfam" id="PF23378">
    <property type="entry name" value="DUF7095"/>
    <property type="match status" value="1"/>
</dbReference>